<comment type="caution">
    <text evidence="2">The sequence shown here is derived from an EMBL/GenBank/DDBJ whole genome shotgun (WGS) entry which is preliminary data.</text>
</comment>
<evidence type="ECO:0000313" key="4">
    <source>
        <dbReference type="EMBL" id="RGQ52266.1"/>
    </source>
</evidence>
<evidence type="ECO:0000313" key="5">
    <source>
        <dbReference type="EMBL" id="RGS56954.1"/>
    </source>
</evidence>
<protein>
    <submittedName>
        <fullName evidence="2">Glycine zipper family protein</fullName>
    </submittedName>
</protein>
<organism evidence="2 8">
    <name type="scientific">Bacteroides uniformis</name>
    <dbReference type="NCBI Taxonomy" id="820"/>
    <lineage>
        <taxon>Bacteria</taxon>
        <taxon>Pseudomonadati</taxon>
        <taxon>Bacteroidota</taxon>
        <taxon>Bacteroidia</taxon>
        <taxon>Bacteroidales</taxon>
        <taxon>Bacteroidaceae</taxon>
        <taxon>Bacteroides</taxon>
    </lineage>
</organism>
<keyword evidence="1" id="KW-0732">Signal</keyword>
<evidence type="ECO:0000313" key="9">
    <source>
        <dbReference type="Proteomes" id="UP000283680"/>
    </source>
</evidence>
<dbReference type="EMBL" id="QRXV01000005">
    <property type="protein sequence ID" value="RGU40233.1"/>
    <property type="molecule type" value="Genomic_DNA"/>
</dbReference>
<dbReference type="Proteomes" id="UP000261295">
    <property type="component" value="Unassembled WGS sequence"/>
</dbReference>
<dbReference type="RefSeq" id="WP_117749306.1">
    <property type="nucleotide sequence ID" value="NZ_DAWECF010000005.1"/>
</dbReference>
<dbReference type="Proteomes" id="UP000283680">
    <property type="component" value="Unassembled WGS sequence"/>
</dbReference>
<reference evidence="7 8" key="1">
    <citation type="submission" date="2018-08" db="EMBL/GenBank/DDBJ databases">
        <title>A genome reference for cultivated species of the human gut microbiota.</title>
        <authorList>
            <person name="Zou Y."/>
            <person name="Xue W."/>
            <person name="Luo G."/>
        </authorList>
    </citation>
    <scope>NUCLEOTIDE SEQUENCE [LARGE SCALE GENOMIC DNA]</scope>
    <source>
        <strain evidence="6 10">AF17-20</strain>
        <strain evidence="5 11">AF21-53</strain>
        <strain evidence="4 9">AF28-11</strain>
        <strain evidence="3 7">OM07-9</strain>
        <strain evidence="2 8">TM10-17</strain>
    </source>
</reference>
<evidence type="ECO:0000313" key="10">
    <source>
        <dbReference type="Proteomes" id="UP000284022"/>
    </source>
</evidence>
<proteinExistence type="predicted"/>
<dbReference type="Proteomes" id="UP000285283">
    <property type="component" value="Unassembled WGS sequence"/>
</dbReference>
<evidence type="ECO:0000313" key="11">
    <source>
        <dbReference type="Proteomes" id="UP000285283"/>
    </source>
</evidence>
<dbReference type="EMBL" id="QSTL01000007">
    <property type="protein sequence ID" value="RGM55752.1"/>
    <property type="molecule type" value="Genomic_DNA"/>
</dbReference>
<evidence type="ECO:0000256" key="1">
    <source>
        <dbReference type="SAM" id="SignalP"/>
    </source>
</evidence>
<evidence type="ECO:0000313" key="7">
    <source>
        <dbReference type="Proteomes" id="UP000261295"/>
    </source>
</evidence>
<evidence type="ECO:0000313" key="3">
    <source>
        <dbReference type="EMBL" id="RGM55752.1"/>
    </source>
</evidence>
<evidence type="ECO:0000313" key="2">
    <source>
        <dbReference type="EMBL" id="RGI74654.1"/>
    </source>
</evidence>
<dbReference type="AlphaFoldDB" id="A0A374MT76"/>
<dbReference type="Proteomes" id="UP000284022">
    <property type="component" value="Unassembled WGS sequence"/>
</dbReference>
<feature type="chain" id="PRO_5036332229" evidence="1">
    <location>
        <begin position="27"/>
        <end position="229"/>
    </location>
</feature>
<accession>A0A374MT76</accession>
<dbReference type="PROSITE" id="PS51257">
    <property type="entry name" value="PROKAR_LIPOPROTEIN"/>
    <property type="match status" value="1"/>
</dbReference>
<sequence length="229" mass="24452">MNMKKSFIGILAATIILSGCGTSQMAAGDPNAVLAGAAIGSNVGGAIGGLIGDSNGGWRGGYRGSAIGTIIGTIAGAAIANAATAPKKQEEYSYRIERTQPYPPQSGRQPQASAIDHLRIRNIRFIDDSRNHVINSGENCKVIFEIMNEGNKTAYNVVPVVAETTGMKRIYISPSVMIEQITPRNGVKYTANISAGERIKTGNVTIRIAIADEYGDEYDWQEFSLPTQR</sequence>
<gene>
    <name evidence="6" type="ORF">DWW83_06615</name>
    <name evidence="5" type="ORF">DWX87_02700</name>
    <name evidence="4" type="ORF">DWY92_08360</name>
    <name evidence="3" type="ORF">DXC07_09195</name>
    <name evidence="2" type="ORF">DXD90_13070</name>
</gene>
<evidence type="ECO:0000313" key="8">
    <source>
        <dbReference type="Proteomes" id="UP000263754"/>
    </source>
</evidence>
<dbReference type="EMBL" id="QRVP01000002">
    <property type="protein sequence ID" value="RGS56954.1"/>
    <property type="molecule type" value="Genomic_DNA"/>
</dbReference>
<dbReference type="EMBL" id="QRTH01000003">
    <property type="protein sequence ID" value="RGQ52266.1"/>
    <property type="molecule type" value="Genomic_DNA"/>
</dbReference>
<dbReference type="Proteomes" id="UP000263754">
    <property type="component" value="Unassembled WGS sequence"/>
</dbReference>
<evidence type="ECO:0000313" key="6">
    <source>
        <dbReference type="EMBL" id="RGU40233.1"/>
    </source>
</evidence>
<dbReference type="EMBL" id="QSOF01000018">
    <property type="protein sequence ID" value="RGI74654.1"/>
    <property type="molecule type" value="Genomic_DNA"/>
</dbReference>
<feature type="signal peptide" evidence="1">
    <location>
        <begin position="1"/>
        <end position="26"/>
    </location>
</feature>
<name>A0A374MT76_BACUN</name>